<dbReference type="Gene3D" id="3.40.50.720">
    <property type="entry name" value="NAD(P)-binding Rossmann-like Domain"/>
    <property type="match status" value="1"/>
</dbReference>
<keyword evidence="2" id="KW-0560">Oxidoreductase</keyword>
<dbReference type="InterPro" id="IPR036291">
    <property type="entry name" value="NAD(P)-bd_dom_sf"/>
</dbReference>
<dbReference type="Proteomes" id="UP001177023">
    <property type="component" value="Unassembled WGS sequence"/>
</dbReference>
<dbReference type="GO" id="GO:0005737">
    <property type="term" value="C:cytoplasm"/>
    <property type="evidence" value="ECO:0007669"/>
    <property type="project" value="TreeGrafter"/>
</dbReference>
<dbReference type="InterPro" id="IPR051468">
    <property type="entry name" value="Fungal_SecMetab_SDRs"/>
</dbReference>
<dbReference type="GO" id="GO:0016491">
    <property type="term" value="F:oxidoreductase activity"/>
    <property type="evidence" value="ECO:0007669"/>
    <property type="project" value="UniProtKB-KW"/>
</dbReference>
<protein>
    <submittedName>
        <fullName evidence="3">Uncharacterized protein</fullName>
    </submittedName>
</protein>
<dbReference type="PRINTS" id="PR00081">
    <property type="entry name" value="GDHRDH"/>
</dbReference>
<comment type="caution">
    <text evidence="3">The sequence shown here is derived from an EMBL/GenBank/DDBJ whole genome shotgun (WGS) entry which is preliminary data.</text>
</comment>
<organism evidence="3 4">
    <name type="scientific">Mesorhabditis spiculigera</name>
    <dbReference type="NCBI Taxonomy" id="96644"/>
    <lineage>
        <taxon>Eukaryota</taxon>
        <taxon>Metazoa</taxon>
        <taxon>Ecdysozoa</taxon>
        <taxon>Nematoda</taxon>
        <taxon>Chromadorea</taxon>
        <taxon>Rhabditida</taxon>
        <taxon>Rhabditina</taxon>
        <taxon>Rhabditomorpha</taxon>
        <taxon>Rhabditoidea</taxon>
        <taxon>Rhabditidae</taxon>
        <taxon>Mesorhabditinae</taxon>
        <taxon>Mesorhabditis</taxon>
    </lineage>
</organism>
<proteinExistence type="predicted"/>
<dbReference type="Pfam" id="PF00106">
    <property type="entry name" value="adh_short"/>
    <property type="match status" value="1"/>
</dbReference>
<evidence type="ECO:0000256" key="1">
    <source>
        <dbReference type="ARBA" id="ARBA00022857"/>
    </source>
</evidence>
<dbReference type="PANTHER" id="PTHR43544:SF7">
    <property type="entry name" value="NADB-LER2"/>
    <property type="match status" value="1"/>
</dbReference>
<accession>A0AA36D8K8</accession>
<dbReference type="PANTHER" id="PTHR43544">
    <property type="entry name" value="SHORT-CHAIN DEHYDROGENASE/REDUCTASE"/>
    <property type="match status" value="1"/>
</dbReference>
<evidence type="ECO:0000256" key="2">
    <source>
        <dbReference type="ARBA" id="ARBA00023002"/>
    </source>
</evidence>
<evidence type="ECO:0000313" key="4">
    <source>
        <dbReference type="Proteomes" id="UP001177023"/>
    </source>
</evidence>
<reference evidence="3" key="1">
    <citation type="submission" date="2023-06" db="EMBL/GenBank/DDBJ databases">
        <authorList>
            <person name="Delattre M."/>
        </authorList>
    </citation>
    <scope>NUCLEOTIDE SEQUENCE</scope>
    <source>
        <strain evidence="3">AF72</strain>
    </source>
</reference>
<sequence length="310" mass="33556">MQNGRKRVHRGRKAVARLESAKKPKLEKSTKSPLSLKICGNKEQRWDAVIRTPDSKLQIPRSILVNGANTEIGFEFVKKFLEFEDVESIIAVVVGSETNAGLEKLTDARVRVVKIASDDVGASIGLAGKKIAALTKNVGINLVLNCTLKFEAYQLNEKPDRHKLQKIMMENVTSPLLLTQTILPILRKSAQTAKDLAIGPGRCMIVNVAPIQSSLTVNNTGTTILGLANATGYAMATSALNQLTRGLAADLLPHGIMTISMMPGVVKSKHEPAAVLNPADSVQLMVTTLLKLQQHHNGMFISLLGNPVDF</sequence>
<dbReference type="InterPro" id="IPR002347">
    <property type="entry name" value="SDR_fam"/>
</dbReference>
<dbReference type="SUPFAM" id="SSF51735">
    <property type="entry name" value="NAD(P)-binding Rossmann-fold domains"/>
    <property type="match status" value="1"/>
</dbReference>
<dbReference type="AlphaFoldDB" id="A0AA36D8K8"/>
<keyword evidence="1" id="KW-0521">NADP</keyword>
<gene>
    <name evidence="3" type="ORF">MSPICULIGERA_LOCUS20932</name>
</gene>
<name>A0AA36D8K8_9BILA</name>
<dbReference type="EMBL" id="CATQJA010002664">
    <property type="protein sequence ID" value="CAJ0582802.1"/>
    <property type="molecule type" value="Genomic_DNA"/>
</dbReference>
<keyword evidence="4" id="KW-1185">Reference proteome</keyword>
<evidence type="ECO:0000313" key="3">
    <source>
        <dbReference type="EMBL" id="CAJ0582802.1"/>
    </source>
</evidence>
<feature type="non-terminal residue" evidence="3">
    <location>
        <position position="1"/>
    </location>
</feature>